<dbReference type="InterPro" id="IPR046342">
    <property type="entry name" value="CBS_dom_sf"/>
</dbReference>
<comment type="caution">
    <text evidence="10">The sequence shown here is derived from an EMBL/GenBank/DDBJ whole genome shotgun (WGS) entry which is preliminary data.</text>
</comment>
<dbReference type="Proteomes" id="UP000051264">
    <property type="component" value="Unassembled WGS sequence"/>
</dbReference>
<dbReference type="SMART" id="SM00116">
    <property type="entry name" value="CBS"/>
    <property type="match status" value="2"/>
</dbReference>
<feature type="domain" description="Major facilitator superfamily (MFS) profile" evidence="8">
    <location>
        <begin position="11"/>
        <end position="382"/>
    </location>
</feature>
<dbReference type="InterPro" id="IPR036259">
    <property type="entry name" value="MFS_trans_sf"/>
</dbReference>
<keyword evidence="6" id="KW-0129">CBS domain</keyword>
<dbReference type="GO" id="GO:0022857">
    <property type="term" value="F:transmembrane transporter activity"/>
    <property type="evidence" value="ECO:0007669"/>
    <property type="project" value="InterPro"/>
</dbReference>
<gene>
    <name evidence="10" type="ORF">FC69_GL001778</name>
</gene>
<feature type="transmembrane region" description="Helical" evidence="7">
    <location>
        <begin position="356"/>
        <end position="377"/>
    </location>
</feature>
<name>A0A0R1RPE1_9LACO</name>
<dbReference type="OrthoDB" id="9814001at2"/>
<evidence type="ECO:0000313" key="11">
    <source>
        <dbReference type="Proteomes" id="UP000051264"/>
    </source>
</evidence>
<reference evidence="10 11" key="1">
    <citation type="journal article" date="2015" name="Genome Announc.">
        <title>Expanding the biotechnology potential of lactobacilli through comparative genomics of 213 strains and associated genera.</title>
        <authorList>
            <person name="Sun Z."/>
            <person name="Harris H.M."/>
            <person name="McCann A."/>
            <person name="Guo C."/>
            <person name="Argimon S."/>
            <person name="Zhang W."/>
            <person name="Yang X."/>
            <person name="Jeffery I.B."/>
            <person name="Cooney J.C."/>
            <person name="Kagawa T.F."/>
            <person name="Liu W."/>
            <person name="Song Y."/>
            <person name="Salvetti E."/>
            <person name="Wrobel A."/>
            <person name="Rasinkangas P."/>
            <person name="Parkhill J."/>
            <person name="Rea M.C."/>
            <person name="O'Sullivan O."/>
            <person name="Ritari J."/>
            <person name="Douillard F.P."/>
            <person name="Paul Ross R."/>
            <person name="Yang R."/>
            <person name="Briner A.E."/>
            <person name="Felis G.E."/>
            <person name="de Vos W.M."/>
            <person name="Barrangou R."/>
            <person name="Klaenhammer T.R."/>
            <person name="Caufield P.W."/>
            <person name="Cui Y."/>
            <person name="Zhang H."/>
            <person name="O'Toole P.W."/>
        </authorList>
    </citation>
    <scope>NUCLEOTIDE SEQUENCE [LARGE SCALE GENOMIC DNA]</scope>
    <source>
        <strain evidence="10 11">DSM 14340</strain>
    </source>
</reference>
<dbReference type="PATRIC" id="fig|1423747.3.peg.1807"/>
<dbReference type="AlphaFoldDB" id="A0A0R1RPE1"/>
<feature type="domain" description="CBS" evidence="9">
    <location>
        <begin position="403"/>
        <end position="463"/>
    </location>
</feature>
<dbReference type="InterPro" id="IPR052714">
    <property type="entry name" value="MFS_Exporter"/>
</dbReference>
<evidence type="ECO:0000259" key="9">
    <source>
        <dbReference type="PROSITE" id="PS51371"/>
    </source>
</evidence>
<dbReference type="SUPFAM" id="SSF103473">
    <property type="entry name" value="MFS general substrate transporter"/>
    <property type="match status" value="1"/>
</dbReference>
<keyword evidence="2" id="KW-0813">Transport</keyword>
<dbReference type="PANTHER" id="PTHR23531">
    <property type="entry name" value="QUINOLENE RESISTANCE PROTEIN NORA"/>
    <property type="match status" value="1"/>
</dbReference>
<dbReference type="SUPFAM" id="SSF54631">
    <property type="entry name" value="CBS-domain pair"/>
    <property type="match status" value="1"/>
</dbReference>
<feature type="transmembrane region" description="Helical" evidence="7">
    <location>
        <begin position="239"/>
        <end position="257"/>
    </location>
</feature>
<organism evidence="10 11">
    <name type="scientific">Latilactobacillus fuchuensis DSM 14340 = JCM 11249</name>
    <dbReference type="NCBI Taxonomy" id="1423747"/>
    <lineage>
        <taxon>Bacteria</taxon>
        <taxon>Bacillati</taxon>
        <taxon>Bacillota</taxon>
        <taxon>Bacilli</taxon>
        <taxon>Lactobacillales</taxon>
        <taxon>Lactobacillaceae</taxon>
        <taxon>Latilactobacillus</taxon>
    </lineage>
</organism>
<feature type="transmembrane region" description="Helical" evidence="7">
    <location>
        <begin position="135"/>
        <end position="154"/>
    </location>
</feature>
<keyword evidence="3 7" id="KW-0812">Transmembrane</keyword>
<evidence type="ECO:0000256" key="3">
    <source>
        <dbReference type="ARBA" id="ARBA00022692"/>
    </source>
</evidence>
<feature type="domain" description="CBS" evidence="9">
    <location>
        <begin position="495"/>
        <end position="551"/>
    </location>
</feature>
<dbReference type="Gene3D" id="1.20.1250.20">
    <property type="entry name" value="MFS general substrate transporter like domains"/>
    <property type="match status" value="1"/>
</dbReference>
<feature type="transmembrane region" description="Helical" evidence="7">
    <location>
        <begin position="47"/>
        <end position="65"/>
    </location>
</feature>
<dbReference type="GO" id="GO:0005886">
    <property type="term" value="C:plasma membrane"/>
    <property type="evidence" value="ECO:0007669"/>
    <property type="project" value="UniProtKB-SubCell"/>
</dbReference>
<sequence length="555" mass="61169">MEQTTKIWNKQFILLFITNLLMMAAFYASIPIIPIYCQEHGITGMKVGIVLTAMSLATIIFRPIAGYLLDNFNRYHVYLLFLGLFCLAFPSFILFPTFGALVLIRLYMGIVYSVCGSATMTLAGDVLPRANVTAGISRFALTISIGMAFGPYIGIQVQNYVNSPTAFLIIFAMTVVAFICVCASHIQYPKVTRKKFAFRDTIYKPALPFMFNMMFLMIPFGAVIAYSSLLAQDLHLTATIPYFYICLVLGMLLSKFSTQKMIDNGRHRVLVYLSLVLLMVTMASYAFLTTSLHLLIAGFLFGLGYGILQPLFQSFVTGTTPAPKRGVANATYMLSYDIGIGIGSFLMGSLQTSIGIANGFALTALAFVIGGVIYAVYVDRYYLKLKNQLTSQATPDNIVKTHMEHDVYTLPATANVQEALLYFSQKHISGAPIVNQNGQPVGFISDGDILRYLRTADYPAAALDGTALLTALLETDVDFDQKLANLTSLSVLEVSTRQLITVDPTASFESVCQLLSAKPIKKVPVVENHKIVGIITRSNITDYLTQRYLKQATTM</sequence>
<evidence type="ECO:0000256" key="7">
    <source>
        <dbReference type="SAM" id="Phobius"/>
    </source>
</evidence>
<evidence type="ECO:0000256" key="1">
    <source>
        <dbReference type="ARBA" id="ARBA00004651"/>
    </source>
</evidence>
<comment type="subcellular location">
    <subcellularLocation>
        <location evidence="1">Cell membrane</location>
        <topology evidence="1">Multi-pass membrane protein</topology>
    </subcellularLocation>
</comment>
<dbReference type="Pfam" id="PF07690">
    <property type="entry name" value="MFS_1"/>
    <property type="match status" value="1"/>
</dbReference>
<evidence type="ECO:0000256" key="2">
    <source>
        <dbReference type="ARBA" id="ARBA00022448"/>
    </source>
</evidence>
<dbReference type="InterPro" id="IPR000644">
    <property type="entry name" value="CBS_dom"/>
</dbReference>
<evidence type="ECO:0000256" key="5">
    <source>
        <dbReference type="ARBA" id="ARBA00023136"/>
    </source>
</evidence>
<protein>
    <submittedName>
        <fullName evidence="10">Uncharacterized protein</fullName>
    </submittedName>
</protein>
<dbReference type="PROSITE" id="PS51371">
    <property type="entry name" value="CBS"/>
    <property type="match status" value="2"/>
</dbReference>
<dbReference type="EMBL" id="AZEX01000054">
    <property type="protein sequence ID" value="KRL59152.1"/>
    <property type="molecule type" value="Genomic_DNA"/>
</dbReference>
<dbReference type="PROSITE" id="PS50850">
    <property type="entry name" value="MFS"/>
    <property type="match status" value="1"/>
</dbReference>
<feature type="transmembrane region" description="Helical" evidence="7">
    <location>
        <begin position="12"/>
        <end position="35"/>
    </location>
</feature>
<dbReference type="CDD" id="cd17489">
    <property type="entry name" value="MFS_YfcJ_like"/>
    <property type="match status" value="1"/>
</dbReference>
<proteinExistence type="predicted"/>
<dbReference type="RefSeq" id="WP_025082811.1">
    <property type="nucleotide sequence ID" value="NZ_AZEX01000054.1"/>
</dbReference>
<dbReference type="Gene3D" id="3.10.580.10">
    <property type="entry name" value="CBS-domain"/>
    <property type="match status" value="1"/>
</dbReference>
<feature type="transmembrane region" description="Helical" evidence="7">
    <location>
        <begin position="77"/>
        <end position="98"/>
    </location>
</feature>
<dbReference type="InterPro" id="IPR020846">
    <property type="entry name" value="MFS_dom"/>
</dbReference>
<accession>A0A0R1RPE1</accession>
<keyword evidence="5 7" id="KW-0472">Membrane</keyword>
<feature type="transmembrane region" description="Helical" evidence="7">
    <location>
        <begin position="166"/>
        <end position="186"/>
    </location>
</feature>
<feature type="transmembrane region" description="Helical" evidence="7">
    <location>
        <begin position="333"/>
        <end position="350"/>
    </location>
</feature>
<keyword evidence="4 7" id="KW-1133">Transmembrane helix</keyword>
<dbReference type="PANTHER" id="PTHR23531:SF1">
    <property type="entry name" value="QUINOLENE RESISTANCE PROTEIN NORA"/>
    <property type="match status" value="1"/>
</dbReference>
<feature type="transmembrane region" description="Helical" evidence="7">
    <location>
        <begin position="104"/>
        <end position="123"/>
    </location>
</feature>
<evidence type="ECO:0000256" key="4">
    <source>
        <dbReference type="ARBA" id="ARBA00022989"/>
    </source>
</evidence>
<feature type="transmembrane region" description="Helical" evidence="7">
    <location>
        <begin position="207"/>
        <end position="227"/>
    </location>
</feature>
<evidence type="ECO:0000256" key="6">
    <source>
        <dbReference type="PROSITE-ProRule" id="PRU00703"/>
    </source>
</evidence>
<dbReference type="STRING" id="1423747.FC69_GL001778"/>
<evidence type="ECO:0000313" key="10">
    <source>
        <dbReference type="EMBL" id="KRL59152.1"/>
    </source>
</evidence>
<dbReference type="InterPro" id="IPR011701">
    <property type="entry name" value="MFS"/>
</dbReference>
<dbReference type="eggNOG" id="COG0517">
    <property type="taxonomic scope" value="Bacteria"/>
</dbReference>
<dbReference type="eggNOG" id="COG2814">
    <property type="taxonomic scope" value="Bacteria"/>
</dbReference>
<dbReference type="Pfam" id="PF00571">
    <property type="entry name" value="CBS"/>
    <property type="match status" value="2"/>
</dbReference>
<evidence type="ECO:0000259" key="8">
    <source>
        <dbReference type="PROSITE" id="PS50850"/>
    </source>
</evidence>
<feature type="transmembrane region" description="Helical" evidence="7">
    <location>
        <begin position="294"/>
        <end position="312"/>
    </location>
</feature>
<feature type="transmembrane region" description="Helical" evidence="7">
    <location>
        <begin position="269"/>
        <end position="288"/>
    </location>
</feature>